<dbReference type="SUPFAM" id="SSF54523">
    <property type="entry name" value="Pili subunits"/>
    <property type="match status" value="1"/>
</dbReference>
<dbReference type="InterPro" id="IPR010052">
    <property type="entry name" value="T2SS_protein-GspI"/>
</dbReference>
<reference evidence="12 14" key="2">
    <citation type="submission" date="2016-10" db="EMBL/GenBank/DDBJ databases">
        <authorList>
            <person name="Varghese N."/>
            <person name="Submissions S."/>
        </authorList>
    </citation>
    <scope>NUCLEOTIDE SEQUENCE [LARGE SCALE GENOMIC DNA]</scope>
    <source>
        <strain evidence="12 14">BS3652</strain>
    </source>
</reference>
<protein>
    <recommendedName>
        <fullName evidence="9">Type II secretion system protein I</fullName>
        <shortName evidence="9">T2SS minor pseudopilin I</shortName>
    </recommendedName>
</protein>
<dbReference type="EMBL" id="JYLA01000007">
    <property type="protein sequence ID" value="KMM83610.1"/>
    <property type="molecule type" value="Genomic_DNA"/>
</dbReference>
<dbReference type="GO" id="GO:0015627">
    <property type="term" value="C:type II protein secretion system complex"/>
    <property type="evidence" value="ECO:0007669"/>
    <property type="project" value="UniProtKB-UniRule"/>
</dbReference>
<dbReference type="InterPro" id="IPR045584">
    <property type="entry name" value="Pilin-like"/>
</dbReference>
<evidence type="ECO:0000256" key="7">
    <source>
        <dbReference type="ARBA" id="ARBA00022989"/>
    </source>
</evidence>
<dbReference type="InterPro" id="IPR012902">
    <property type="entry name" value="N_methyl_site"/>
</dbReference>
<proteinExistence type="inferred from homology"/>
<comment type="subunit">
    <text evidence="9">Type II secretion is composed of four main components: the outer membrane complex, the inner membrane complex, the cytoplasmic secretion ATPase and the periplasm-spanning pseudopilus.</text>
</comment>
<keyword evidence="3" id="KW-1003">Cell membrane</keyword>
<dbReference type="PANTHER" id="PTHR38779:SF2">
    <property type="entry name" value="TYPE II SECRETION SYSTEM PROTEIN I-RELATED"/>
    <property type="match status" value="1"/>
</dbReference>
<comment type="PTM">
    <text evidence="9">Cleaved by prepilin peptidase.</text>
</comment>
<keyword evidence="8" id="KW-0472">Membrane</keyword>
<evidence type="ECO:0000256" key="6">
    <source>
        <dbReference type="ARBA" id="ARBA00022692"/>
    </source>
</evidence>
<name>A0A0J6GPS4_PSETA</name>
<evidence type="ECO:0000259" key="10">
    <source>
        <dbReference type="Pfam" id="PF02501"/>
    </source>
</evidence>
<evidence type="ECO:0000256" key="2">
    <source>
        <dbReference type="ARBA" id="ARBA00008358"/>
    </source>
</evidence>
<dbReference type="PATRIC" id="fig|47884.3.peg.4019"/>
<dbReference type="Pfam" id="PF02501">
    <property type="entry name" value="T2SSI"/>
    <property type="match status" value="1"/>
</dbReference>
<dbReference type="EMBL" id="FNRS01000002">
    <property type="protein sequence ID" value="SED63632.1"/>
    <property type="molecule type" value="Genomic_DNA"/>
</dbReference>
<dbReference type="Proteomes" id="UP000036395">
    <property type="component" value="Unassembled WGS sequence"/>
</dbReference>
<keyword evidence="4 9" id="KW-0488">Methylation</keyword>
<keyword evidence="5 9" id="KW-0997">Cell inner membrane</keyword>
<dbReference type="Gene3D" id="3.30.1300.30">
    <property type="entry name" value="GSPII I/J protein-like"/>
    <property type="match status" value="1"/>
</dbReference>
<keyword evidence="14" id="KW-1185">Reference proteome</keyword>
<dbReference type="PROSITE" id="PS00409">
    <property type="entry name" value="PROKAR_NTER_METHYL"/>
    <property type="match status" value="1"/>
</dbReference>
<dbReference type="Pfam" id="PF07963">
    <property type="entry name" value="N_methyl"/>
    <property type="match status" value="1"/>
</dbReference>
<gene>
    <name evidence="12" type="ORF">SAMN04490203_4336</name>
    <name evidence="11" type="ORF">TU78_17655</name>
</gene>
<evidence type="ECO:0000256" key="8">
    <source>
        <dbReference type="ARBA" id="ARBA00023136"/>
    </source>
</evidence>
<comment type="function">
    <text evidence="9">Component of the type II secretion system required for the energy-dependent secretion of extracellular factors such as proteases and toxins from the periplasm.</text>
</comment>
<dbReference type="GO" id="GO:0015628">
    <property type="term" value="P:protein secretion by the type II secretion system"/>
    <property type="evidence" value="ECO:0007669"/>
    <property type="project" value="UniProtKB-UniRule"/>
</dbReference>
<organism evidence="11 13">
    <name type="scientific">Pseudomonas taetrolens</name>
    <dbReference type="NCBI Taxonomy" id="47884"/>
    <lineage>
        <taxon>Bacteria</taxon>
        <taxon>Pseudomonadati</taxon>
        <taxon>Pseudomonadota</taxon>
        <taxon>Gammaproteobacteria</taxon>
        <taxon>Pseudomonadales</taxon>
        <taxon>Pseudomonadaceae</taxon>
        <taxon>Pseudomonas</taxon>
    </lineage>
</organism>
<dbReference type="GO" id="GO:0005886">
    <property type="term" value="C:plasma membrane"/>
    <property type="evidence" value="ECO:0007669"/>
    <property type="project" value="UniProtKB-SubCell"/>
</dbReference>
<feature type="domain" description="Type II secretion system protein GspI C-terminal" evidence="10">
    <location>
        <begin position="41"/>
        <end position="117"/>
    </location>
</feature>
<dbReference type="InterPro" id="IPR003413">
    <property type="entry name" value="T2SS_GspI_C"/>
</dbReference>
<evidence type="ECO:0000313" key="13">
    <source>
        <dbReference type="Proteomes" id="UP000036395"/>
    </source>
</evidence>
<sequence length="122" mass="13177">MKAEKGFTLLEVMIALAVFATLSAAVLSASSYVLGQSAGVEARLFAAWLADNHLSELQLQTPPVAQGRKTLAVSFAQRDWRIEQRIEPEPGSGLLRVELTVSPAGSEQAVQSVTQWIVARNE</sequence>
<comment type="similarity">
    <text evidence="2 9">Belongs to the GSP I family.</text>
</comment>
<comment type="caution">
    <text evidence="11">The sequence shown here is derived from an EMBL/GenBank/DDBJ whole genome shotgun (WGS) entry which is preliminary data.</text>
</comment>
<evidence type="ECO:0000256" key="3">
    <source>
        <dbReference type="ARBA" id="ARBA00022475"/>
    </source>
</evidence>
<dbReference type="AlphaFoldDB" id="A0A0J6GPS4"/>
<dbReference type="PANTHER" id="PTHR38779">
    <property type="entry name" value="TYPE II SECRETION SYSTEM PROTEIN I-RELATED"/>
    <property type="match status" value="1"/>
</dbReference>
<dbReference type="RefSeq" id="WP_048382874.1">
    <property type="nucleotide sequence ID" value="NZ_FNRS01000002.1"/>
</dbReference>
<evidence type="ECO:0000313" key="12">
    <source>
        <dbReference type="EMBL" id="SED63632.1"/>
    </source>
</evidence>
<comment type="subcellular location">
    <subcellularLocation>
        <location evidence="1 9">Cell inner membrane</location>
        <topology evidence="1 9">Single-pass membrane protein</topology>
    </subcellularLocation>
</comment>
<keyword evidence="6" id="KW-0812">Transmembrane</keyword>
<dbReference type="NCBIfam" id="TIGR02532">
    <property type="entry name" value="IV_pilin_GFxxxE"/>
    <property type="match status" value="1"/>
</dbReference>
<evidence type="ECO:0000313" key="11">
    <source>
        <dbReference type="EMBL" id="KMM83610.1"/>
    </source>
</evidence>
<dbReference type="OrthoDB" id="6121517at2"/>
<evidence type="ECO:0000256" key="5">
    <source>
        <dbReference type="ARBA" id="ARBA00022519"/>
    </source>
</evidence>
<keyword evidence="7" id="KW-1133">Transmembrane helix</keyword>
<reference evidence="11 13" key="1">
    <citation type="submission" date="2015-02" db="EMBL/GenBank/DDBJ databases">
        <title>Pseudomonas helleri sp. nov. and Pseudomonas weihenstephanensis sp. nov., isolated from raw cows milk.</title>
        <authorList>
            <person name="von Neubeck M."/>
            <person name="Huptas C."/>
            <person name="Wenning M."/>
            <person name="Scherer S."/>
        </authorList>
    </citation>
    <scope>NUCLEOTIDE SEQUENCE [LARGE SCALE GENOMIC DNA]</scope>
    <source>
        <strain evidence="11 13">DSM 21104</strain>
    </source>
</reference>
<evidence type="ECO:0000313" key="14">
    <source>
        <dbReference type="Proteomes" id="UP000183155"/>
    </source>
</evidence>
<evidence type="ECO:0000256" key="9">
    <source>
        <dbReference type="RuleBase" id="RU368030"/>
    </source>
</evidence>
<dbReference type="NCBIfam" id="TIGR01707">
    <property type="entry name" value="gspI"/>
    <property type="match status" value="1"/>
</dbReference>
<evidence type="ECO:0000256" key="1">
    <source>
        <dbReference type="ARBA" id="ARBA00004377"/>
    </source>
</evidence>
<dbReference type="Proteomes" id="UP000183155">
    <property type="component" value="Unassembled WGS sequence"/>
</dbReference>
<evidence type="ECO:0000256" key="4">
    <source>
        <dbReference type="ARBA" id="ARBA00022481"/>
    </source>
</evidence>
<accession>A0A0J6GPS4</accession>
<dbReference type="STRING" id="47884.SAMN04490203_4336"/>